<sequence>MDGTIRVRNIIKDFPDFLFLFIPFLLT</sequence>
<protein>
    <submittedName>
        <fullName evidence="1">Uncharacterized protein</fullName>
    </submittedName>
</protein>
<reference evidence="1" key="1">
    <citation type="submission" date="2018-02" db="EMBL/GenBank/DDBJ databases">
        <title>Rhizophora mucronata_Transcriptome.</title>
        <authorList>
            <person name="Meera S.P."/>
            <person name="Sreeshan A."/>
            <person name="Augustine A."/>
        </authorList>
    </citation>
    <scope>NUCLEOTIDE SEQUENCE</scope>
    <source>
        <tissue evidence="1">Leaf</tissue>
    </source>
</reference>
<evidence type="ECO:0000313" key="1">
    <source>
        <dbReference type="EMBL" id="MBX37610.1"/>
    </source>
</evidence>
<organism evidence="1">
    <name type="scientific">Rhizophora mucronata</name>
    <name type="common">Asiatic mangrove</name>
    <dbReference type="NCBI Taxonomy" id="61149"/>
    <lineage>
        <taxon>Eukaryota</taxon>
        <taxon>Viridiplantae</taxon>
        <taxon>Streptophyta</taxon>
        <taxon>Embryophyta</taxon>
        <taxon>Tracheophyta</taxon>
        <taxon>Spermatophyta</taxon>
        <taxon>Magnoliopsida</taxon>
        <taxon>eudicotyledons</taxon>
        <taxon>Gunneridae</taxon>
        <taxon>Pentapetalae</taxon>
        <taxon>rosids</taxon>
        <taxon>fabids</taxon>
        <taxon>Malpighiales</taxon>
        <taxon>Rhizophoraceae</taxon>
        <taxon>Rhizophora</taxon>
    </lineage>
</organism>
<dbReference type="EMBL" id="GGEC01057126">
    <property type="protein sequence ID" value="MBX37610.1"/>
    <property type="molecule type" value="Transcribed_RNA"/>
</dbReference>
<accession>A0A2P2N573</accession>
<proteinExistence type="predicted"/>
<dbReference type="AlphaFoldDB" id="A0A2P2N573"/>
<name>A0A2P2N573_RHIMU</name>